<dbReference type="Pfam" id="PF08659">
    <property type="entry name" value="KR"/>
    <property type="match status" value="1"/>
</dbReference>
<evidence type="ECO:0000256" key="1">
    <source>
        <dbReference type="ARBA" id="ARBA00022450"/>
    </source>
</evidence>
<dbReference type="PANTHER" id="PTHR43775">
    <property type="entry name" value="FATTY ACID SYNTHASE"/>
    <property type="match status" value="1"/>
</dbReference>
<dbReference type="Gene3D" id="3.40.50.150">
    <property type="entry name" value="Vaccinia Virus protein VP39"/>
    <property type="match status" value="1"/>
</dbReference>
<evidence type="ECO:0000259" key="8">
    <source>
        <dbReference type="PROSITE" id="PS52019"/>
    </source>
</evidence>
<dbReference type="GO" id="GO:0031177">
    <property type="term" value="F:phosphopantetheine binding"/>
    <property type="evidence" value="ECO:0007669"/>
    <property type="project" value="InterPro"/>
</dbReference>
<dbReference type="Pfam" id="PF00698">
    <property type="entry name" value="Acyl_transf_1"/>
    <property type="match status" value="1"/>
</dbReference>
<dbReference type="InterPro" id="IPR036736">
    <property type="entry name" value="ACP-like_sf"/>
</dbReference>
<dbReference type="SUPFAM" id="SSF50129">
    <property type="entry name" value="GroES-like"/>
    <property type="match status" value="1"/>
</dbReference>
<dbReference type="InterPro" id="IPR036291">
    <property type="entry name" value="NAD(P)-bd_dom_sf"/>
</dbReference>
<evidence type="ECO:0008006" key="11">
    <source>
        <dbReference type="Google" id="ProtNLM"/>
    </source>
</evidence>
<dbReference type="Gene3D" id="3.40.50.720">
    <property type="entry name" value="NAD(P)-binding Rossmann-like Domain"/>
    <property type="match status" value="1"/>
</dbReference>
<dbReference type="SMART" id="SM00823">
    <property type="entry name" value="PKS_PP"/>
    <property type="match status" value="1"/>
</dbReference>
<evidence type="ECO:0000256" key="3">
    <source>
        <dbReference type="ARBA" id="ARBA00022679"/>
    </source>
</evidence>
<dbReference type="Pfam" id="PF00550">
    <property type="entry name" value="PP-binding"/>
    <property type="match status" value="1"/>
</dbReference>
<gene>
    <name evidence="9" type="ORF">Z518_06497</name>
</gene>
<dbReference type="InterPro" id="IPR050091">
    <property type="entry name" value="PKS_NRPS_Biosynth_Enz"/>
</dbReference>
<accession>A0A0D2FLT8</accession>
<dbReference type="InterPro" id="IPR020806">
    <property type="entry name" value="PKS_PP-bd"/>
</dbReference>
<feature type="domain" description="PKS/mFAS DH" evidence="8">
    <location>
        <begin position="933"/>
        <end position="1250"/>
    </location>
</feature>
<evidence type="ECO:0000313" key="10">
    <source>
        <dbReference type="Proteomes" id="UP000053617"/>
    </source>
</evidence>
<dbReference type="InterPro" id="IPR057326">
    <property type="entry name" value="KR_dom"/>
</dbReference>
<dbReference type="InterPro" id="IPR049551">
    <property type="entry name" value="PKS_DH_C"/>
</dbReference>
<dbReference type="PANTHER" id="PTHR43775:SF29">
    <property type="entry name" value="ASPERFURANONE POLYKETIDE SYNTHASE AFOG-RELATED"/>
    <property type="match status" value="1"/>
</dbReference>
<dbReference type="InterPro" id="IPR011032">
    <property type="entry name" value="GroES-like_sf"/>
</dbReference>
<dbReference type="GO" id="GO:0006633">
    <property type="term" value="P:fatty acid biosynthetic process"/>
    <property type="evidence" value="ECO:0007669"/>
    <property type="project" value="TreeGrafter"/>
</dbReference>
<dbReference type="Gene3D" id="3.40.366.10">
    <property type="entry name" value="Malonyl-Coenzyme A Acyl Carrier Protein, domain 2"/>
    <property type="match status" value="1"/>
</dbReference>
<evidence type="ECO:0000256" key="4">
    <source>
        <dbReference type="ARBA" id="ARBA00023268"/>
    </source>
</evidence>
<evidence type="ECO:0000259" key="7">
    <source>
        <dbReference type="PROSITE" id="PS52004"/>
    </source>
</evidence>
<name>A0A0D2FLT8_9EURO</name>
<dbReference type="STRING" id="1442369.A0A0D2FLT8"/>
<dbReference type="InterPro" id="IPR016039">
    <property type="entry name" value="Thiolase-like"/>
</dbReference>
<dbReference type="InterPro" id="IPR009081">
    <property type="entry name" value="PP-bd_ACP"/>
</dbReference>
<dbReference type="SMART" id="SM00826">
    <property type="entry name" value="PKS_DH"/>
    <property type="match status" value="1"/>
</dbReference>
<keyword evidence="10" id="KW-1185">Reference proteome</keyword>
<dbReference type="GO" id="GO:0044550">
    <property type="term" value="P:secondary metabolite biosynthetic process"/>
    <property type="evidence" value="ECO:0007669"/>
    <property type="project" value="TreeGrafter"/>
</dbReference>
<dbReference type="InterPro" id="IPR016035">
    <property type="entry name" value="Acyl_Trfase/lysoPLipase"/>
</dbReference>
<dbReference type="CDD" id="cd05195">
    <property type="entry name" value="enoyl_red"/>
    <property type="match status" value="1"/>
</dbReference>
<dbReference type="Pfam" id="PF22621">
    <property type="entry name" value="CurL-like_PKS_C"/>
    <property type="match status" value="1"/>
</dbReference>
<evidence type="ECO:0000256" key="5">
    <source>
        <dbReference type="PROSITE-ProRule" id="PRU01363"/>
    </source>
</evidence>
<reference evidence="9 10" key="1">
    <citation type="submission" date="2015-01" db="EMBL/GenBank/DDBJ databases">
        <title>The Genome Sequence of Rhinocladiella mackenzie CBS 650.93.</title>
        <authorList>
            <consortium name="The Broad Institute Genomics Platform"/>
            <person name="Cuomo C."/>
            <person name="de Hoog S."/>
            <person name="Gorbushina A."/>
            <person name="Stielow B."/>
            <person name="Teixiera M."/>
            <person name="Abouelleil A."/>
            <person name="Chapman S.B."/>
            <person name="Priest M."/>
            <person name="Young S.K."/>
            <person name="Wortman J."/>
            <person name="Nusbaum C."/>
            <person name="Birren B."/>
        </authorList>
    </citation>
    <scope>NUCLEOTIDE SEQUENCE [LARGE SCALE GENOMIC DNA]</scope>
    <source>
        <strain evidence="9 10">CBS 650.93</strain>
    </source>
</reference>
<dbReference type="HOGENOM" id="CLU_000022_31_0_1"/>
<sequence>MGSLAHDNPVPADIAVIGLACRFPGGASNTQNFWDLLYQQKATYADFPRSRDNASTFYQEGDKINATGSQKGHFLQQDVSAFDAPFFGITGQEAKAMHPTARLLLEVTYEAFENAGLAIEQLAGSNTSCYVGCSEPDLAGTILYDPESPTTYKTTTSLSLLSSRISWYYDFRGPSLTLDTGSSSGLVALHLACQALGAGESKLAVVSGANLILNIEYATVFANPDRFCQETSSKSFAGGAVCHGRGEGVASILLKPLNDALRDGDPIRAIIRGTGVNQDGHTIGATVPNSNSPAELIRSTYDSAGLDFSHTVYLEAHGTARRMGDAFERTAVARSLGYSRKEGRNLLVGSVTSNIGNLEGASGLASIVKSILMLERGIILPNVHTENTVNPRCSVDLKLATPTSCIRWPLNSPRRVSVHNLGSGGTNAHAILDDATEYLTIRGLQDSSSLSPWVSKNATQPRLFVFSAHDEAALRRMKKQYADYLESYMTTAGSKFQVKESAFLDQLAFTLSERRSRFDWKTHVVASSIKELRTQLSSSTVRLGRSSTSNPQVAFVFTGQSENWARMGVGLFRYPAFKKSILDADEHLKEAFDCDYSFIEELKRDDKGIETHLAAISHPMSTVLQVALVDLLRSWNIIPAGVVGHSSGEIGAAYAYGVISREDAWTIAYWRSKLCSELTAESTPPKEAMLAVALSKDAVQEHLSTISHGQLVIACVNSPSSVTISGKETAIGQLHEKLSASSVFCRQLKVPNAFNSHHMEQISQRYLEKISTIRPKSPMSARNIVMVSSVAGEVIEPRALAPEYWVRNLVSPVKFSDAIEKLFKNKNFDFLLEVGPDSTLKGPLRQIMRDLNIQNVTYKSIISSGEDAISSAANSAGMLYTQGFPLCVTAINMIDTRLKPMTDLPPYPWNHSLKYCIESQMSSSCPAGGCRRHDILGSVALGSNELEPKWRNLLRVSEQPWIQDHVVRGETIYPAGGIVAMAIESVKQIANKVESIEKIHLKNVHIPKVIVIPDNEAGIECSLQLRRPSSTGSPWTNWWEFSVLSSLDHQKPEQIAFGLVKVQYKSDDIPSWEIQKTQTVKMLRGDYQKAKLLCTRRINPKDFYEAEKQAGLNYGPCFQGLTDVSTHSRRCCFKISAPITRGSMPGRVESPYTIHPVSIEIMFHSLLAALGGNIDSNFHTVAIPVSFDSMTVAMELPVGENSKFHGHCEAIKEDSGEVVGDVFVSDRSWVEPKVLIRGVHFRKLPPATTPSRPICPWKAPFGTLAWKPDIHLCQNQSLEDYLSQTELVLDLVAHKNPDMSILQLGGSLSMTRSILSVLATDPEDTSRFSNLVAADTNSAIAQDFEDKFRDWGSKLSFIKLNEDLDLQGQTLSPGSFDLIITGATFSNNMQKTRFLQDVQGLLKNGGVFLILESFTDITKTKGWESVVIQSGLQPIGMLQSDDDEVKSVTTALCVTVKAYTEVQKKLSDVIYIVQPPNLTEKMSEIGQSVIRRFSSSSMPAQIVEWPPDPAKLKEQPVISLLELTRPFLINISSRDFEMMKTIVQGSSSFLWVSMGSEPMMTVGMGFFRVLRNENPKLNVRFLLFEEMAGRQPDELAGNIFKVMTSSNPDGEFIQMDGQLCINRWSPDKGISRITTDQGGVVLEAMALEESQTPLRIHAEGSGQEQSWYFVAENELSGHPAPGEVDIVTRAVVLSNQDSTASSPEPIKEFSGIVKSVHKDCPRFKPGDRVYGCQPAPYRTVYRVKERFCQQILGDDPFEKAASRPITFGTAYYSLVKIANLQYGQTVLIQAASTAVGQAGVQIAQAQVAVVFATVRTEEESLLVEKLGIPRERILNDADPELCTTISRLSGRKGFDVILNISKDGEDLGDLWRSVASFGHLISAAAANQLKGPDLDMAPFQKGCSFAVVDMNLIYRENPTLMAEISKDLGRYLATSSLRPIEPTRVYSSEQISDAFKSTKSQDMSPGTTIVSFNPQDELRIHPTARNPLHLQKEASYVLVGGLGGFGRHLARLLVDHGARHMVFLSRSALMAANAQAVVDEIAARGVITKVFVCDISDETTLSKVVEQCRNEMPPIRGVIQSTAVDNDSLDRKTTHELWLDATRIKIRGSWLLHKLLPRKMDFFVLVGSTKRMFGNRTQASHAAVNTFQHALAQYRRHQGLAGAAVDLGPMLGEKFVAEKDGSTNILNLEAPSLSEAELQAIMVAAMTGSYGSNPTPVPLVTGLPTGGLLHRQGLDGPSYYSDPRFSFLKKMDFGQNVREEISGEENEESSLAKRLRACQSLEEASKEICSAMCEFLGEELQTGAENLEINSSLYSNGADSLLAVEMRSWLLRQMGAEISLGDMLSGHSISELADKIATASTLIPAGVK</sequence>
<proteinExistence type="predicted"/>
<evidence type="ECO:0000256" key="2">
    <source>
        <dbReference type="ARBA" id="ARBA00022553"/>
    </source>
</evidence>
<dbReference type="InterPro" id="IPR016036">
    <property type="entry name" value="Malonyl_transacylase_ACP-bd"/>
</dbReference>
<dbReference type="InterPro" id="IPR020843">
    <property type="entry name" value="ER"/>
</dbReference>
<dbReference type="SUPFAM" id="SSF53335">
    <property type="entry name" value="S-adenosyl-L-methionine-dependent methyltransferases"/>
    <property type="match status" value="1"/>
</dbReference>
<dbReference type="InterPro" id="IPR049552">
    <property type="entry name" value="PKS_DH_N"/>
</dbReference>
<dbReference type="Pfam" id="PF21089">
    <property type="entry name" value="PKS_DH_N"/>
    <property type="match status" value="1"/>
</dbReference>
<dbReference type="GO" id="GO:0016491">
    <property type="term" value="F:oxidoreductase activity"/>
    <property type="evidence" value="ECO:0007669"/>
    <property type="project" value="InterPro"/>
</dbReference>
<dbReference type="OrthoDB" id="329835at2759"/>
<dbReference type="InterPro" id="IPR013968">
    <property type="entry name" value="PKS_KR"/>
</dbReference>
<dbReference type="Gene3D" id="3.90.180.10">
    <property type="entry name" value="Medium-chain alcohol dehydrogenases, catalytic domain"/>
    <property type="match status" value="1"/>
</dbReference>
<dbReference type="PROSITE" id="PS50075">
    <property type="entry name" value="CARRIER"/>
    <property type="match status" value="1"/>
</dbReference>
<dbReference type="InterPro" id="IPR042104">
    <property type="entry name" value="PKS_dehydratase_sf"/>
</dbReference>
<feature type="domain" description="Carrier" evidence="6">
    <location>
        <begin position="2279"/>
        <end position="2360"/>
    </location>
</feature>
<dbReference type="PROSITE" id="PS52019">
    <property type="entry name" value="PKS_MFAS_DH"/>
    <property type="match status" value="1"/>
</dbReference>
<dbReference type="Gene3D" id="3.40.47.10">
    <property type="match status" value="1"/>
</dbReference>
<dbReference type="InterPro" id="IPR001227">
    <property type="entry name" value="Ac_transferase_dom_sf"/>
</dbReference>
<dbReference type="Pfam" id="PF14765">
    <property type="entry name" value="PS-DH"/>
    <property type="match status" value="1"/>
</dbReference>
<dbReference type="InterPro" id="IPR029063">
    <property type="entry name" value="SAM-dependent_MTases_sf"/>
</dbReference>
<dbReference type="Pfam" id="PF00109">
    <property type="entry name" value="ketoacyl-synt"/>
    <property type="match status" value="1"/>
</dbReference>
<keyword evidence="2" id="KW-0597">Phosphoprotein</keyword>
<dbReference type="SUPFAM" id="SSF55048">
    <property type="entry name" value="Probable ACP-binding domain of malonyl-CoA ACP transacylase"/>
    <property type="match status" value="1"/>
</dbReference>
<dbReference type="GeneID" id="25294568"/>
<dbReference type="SMART" id="SM00827">
    <property type="entry name" value="PKS_AT"/>
    <property type="match status" value="1"/>
</dbReference>
<dbReference type="Pfam" id="PF02801">
    <property type="entry name" value="Ketoacyl-synt_C"/>
    <property type="match status" value="1"/>
</dbReference>
<dbReference type="InterPro" id="IPR020807">
    <property type="entry name" value="PKS_DH"/>
</dbReference>
<feature type="domain" description="Ketosynthase family 3 (KS3)" evidence="7">
    <location>
        <begin position="11"/>
        <end position="434"/>
    </location>
</feature>
<dbReference type="InterPro" id="IPR014030">
    <property type="entry name" value="Ketoacyl_synth_N"/>
</dbReference>
<keyword evidence="1" id="KW-0596">Phosphopantetheine</keyword>
<evidence type="ECO:0000313" key="9">
    <source>
        <dbReference type="EMBL" id="KIX02947.1"/>
    </source>
</evidence>
<dbReference type="SMART" id="SM00822">
    <property type="entry name" value="PKS_KR"/>
    <property type="match status" value="1"/>
</dbReference>
<dbReference type="SUPFAM" id="SSF51735">
    <property type="entry name" value="NAD(P)-binding Rossmann-fold domains"/>
    <property type="match status" value="2"/>
</dbReference>
<dbReference type="PROSITE" id="PS52004">
    <property type="entry name" value="KS3_2"/>
    <property type="match status" value="1"/>
</dbReference>
<dbReference type="Gene3D" id="3.10.129.110">
    <property type="entry name" value="Polyketide synthase dehydratase"/>
    <property type="match status" value="1"/>
</dbReference>
<dbReference type="SUPFAM" id="SSF53901">
    <property type="entry name" value="Thiolase-like"/>
    <property type="match status" value="1"/>
</dbReference>
<dbReference type="InterPro" id="IPR014031">
    <property type="entry name" value="Ketoacyl_synth_C"/>
</dbReference>
<dbReference type="Proteomes" id="UP000053617">
    <property type="component" value="Unassembled WGS sequence"/>
</dbReference>
<organism evidence="9 10">
    <name type="scientific">Rhinocladiella mackenziei CBS 650.93</name>
    <dbReference type="NCBI Taxonomy" id="1442369"/>
    <lineage>
        <taxon>Eukaryota</taxon>
        <taxon>Fungi</taxon>
        <taxon>Dikarya</taxon>
        <taxon>Ascomycota</taxon>
        <taxon>Pezizomycotina</taxon>
        <taxon>Eurotiomycetes</taxon>
        <taxon>Chaetothyriomycetidae</taxon>
        <taxon>Chaetothyriales</taxon>
        <taxon>Herpotrichiellaceae</taxon>
        <taxon>Rhinocladiella</taxon>
    </lineage>
</organism>
<dbReference type="GO" id="GO:0004312">
    <property type="term" value="F:fatty acid synthase activity"/>
    <property type="evidence" value="ECO:0007669"/>
    <property type="project" value="TreeGrafter"/>
</dbReference>
<comment type="caution">
    <text evidence="5">Lacks conserved residue(s) required for the propagation of feature annotation.</text>
</comment>
<dbReference type="SMART" id="SM00829">
    <property type="entry name" value="PKS_ER"/>
    <property type="match status" value="1"/>
</dbReference>
<dbReference type="InterPro" id="IPR020841">
    <property type="entry name" value="PKS_Beta-ketoAc_synthase_dom"/>
</dbReference>
<protein>
    <recommendedName>
        <fullName evidence="11">Polyketide synthase</fullName>
    </recommendedName>
</protein>
<feature type="region of interest" description="N-terminal hotdog fold" evidence="5">
    <location>
        <begin position="933"/>
        <end position="1067"/>
    </location>
</feature>
<dbReference type="SUPFAM" id="SSF47336">
    <property type="entry name" value="ACP-like"/>
    <property type="match status" value="1"/>
</dbReference>
<keyword evidence="4" id="KW-0511">Multifunctional enzyme</keyword>
<dbReference type="EMBL" id="KN847479">
    <property type="protein sequence ID" value="KIX02947.1"/>
    <property type="molecule type" value="Genomic_DNA"/>
</dbReference>
<dbReference type="CDD" id="cd00833">
    <property type="entry name" value="PKS"/>
    <property type="match status" value="1"/>
</dbReference>
<dbReference type="VEuPathDB" id="FungiDB:Z518_06497"/>
<dbReference type="SUPFAM" id="SSF52151">
    <property type="entry name" value="FabD/lysophospholipase-like"/>
    <property type="match status" value="1"/>
</dbReference>
<dbReference type="Gene3D" id="1.10.1200.10">
    <property type="entry name" value="ACP-like"/>
    <property type="match status" value="1"/>
</dbReference>
<dbReference type="RefSeq" id="XP_013270083.1">
    <property type="nucleotide sequence ID" value="XM_013414629.1"/>
</dbReference>
<keyword evidence="3" id="KW-0808">Transferase</keyword>
<feature type="region of interest" description="C-terminal hotdog fold" evidence="5">
    <location>
        <begin position="1095"/>
        <end position="1250"/>
    </location>
</feature>
<dbReference type="InterPro" id="IPR014043">
    <property type="entry name" value="Acyl_transferase_dom"/>
</dbReference>
<evidence type="ECO:0000259" key="6">
    <source>
        <dbReference type="PROSITE" id="PS50075"/>
    </source>
</evidence>
<dbReference type="SMART" id="SM00825">
    <property type="entry name" value="PKS_KS"/>
    <property type="match status" value="1"/>
</dbReference>
<dbReference type="InterPro" id="IPR049900">
    <property type="entry name" value="PKS_mFAS_DH"/>
</dbReference>